<dbReference type="Gene3D" id="1.20.1250.20">
    <property type="entry name" value="MFS general substrate transporter like domains"/>
    <property type="match status" value="1"/>
</dbReference>
<dbReference type="RefSeq" id="XP_010766436.1">
    <property type="nucleotide sequence ID" value="XM_010768134.1"/>
</dbReference>
<feature type="transmembrane region" description="Helical" evidence="6">
    <location>
        <begin position="75"/>
        <end position="101"/>
    </location>
</feature>
<evidence type="ECO:0000256" key="3">
    <source>
        <dbReference type="ARBA" id="ARBA00022692"/>
    </source>
</evidence>
<keyword evidence="5 6" id="KW-0472">Membrane</keyword>
<accession>A0A6I9MWZ6</accession>
<dbReference type="Pfam" id="PF07690">
    <property type="entry name" value="MFS_1"/>
    <property type="match status" value="1"/>
</dbReference>
<feature type="transmembrane region" description="Helical" evidence="6">
    <location>
        <begin position="34"/>
        <end position="54"/>
    </location>
</feature>
<dbReference type="SUPFAM" id="SSF103473">
    <property type="entry name" value="MFS general substrate transporter"/>
    <property type="match status" value="1"/>
</dbReference>
<dbReference type="AlphaFoldDB" id="A0A6I9MWZ6"/>
<keyword evidence="4 6" id="KW-1133">Transmembrane helix</keyword>
<gene>
    <name evidence="8" type="primary">slc18b1</name>
</gene>
<evidence type="ECO:0000313" key="7">
    <source>
        <dbReference type="Proteomes" id="UP000504611"/>
    </source>
</evidence>
<proteinExistence type="predicted"/>
<reference evidence="8" key="1">
    <citation type="submission" date="2025-08" db="UniProtKB">
        <authorList>
            <consortium name="RefSeq"/>
        </authorList>
    </citation>
    <scope>IDENTIFICATION</scope>
    <source>
        <tissue evidence="8">Muscle</tissue>
    </source>
</reference>
<evidence type="ECO:0000256" key="4">
    <source>
        <dbReference type="ARBA" id="ARBA00022989"/>
    </source>
</evidence>
<feature type="non-terminal residue" evidence="8">
    <location>
        <position position="103"/>
    </location>
</feature>
<dbReference type="PANTHER" id="PTHR23506:SF26">
    <property type="entry name" value="MFS-TYPE TRANSPORTER SLC18B1"/>
    <property type="match status" value="1"/>
</dbReference>
<dbReference type="GeneID" id="104942831"/>
<dbReference type="GO" id="GO:0022857">
    <property type="term" value="F:transmembrane transporter activity"/>
    <property type="evidence" value="ECO:0007669"/>
    <property type="project" value="InterPro"/>
</dbReference>
<dbReference type="OrthoDB" id="446368at2759"/>
<dbReference type="InterPro" id="IPR036259">
    <property type="entry name" value="MFS_trans_sf"/>
</dbReference>
<keyword evidence="3 6" id="KW-0812">Transmembrane</keyword>
<keyword evidence="2" id="KW-0813">Transport</keyword>
<protein>
    <submittedName>
        <fullName evidence="8">MFS-type transporter SLC18B1</fullName>
    </submittedName>
</protein>
<dbReference type="InterPro" id="IPR011701">
    <property type="entry name" value="MFS"/>
</dbReference>
<dbReference type="CTD" id="116843"/>
<keyword evidence="7" id="KW-1185">Reference proteome</keyword>
<dbReference type="KEGG" id="ncc:104942831"/>
<evidence type="ECO:0000256" key="6">
    <source>
        <dbReference type="SAM" id="Phobius"/>
    </source>
</evidence>
<comment type="subcellular location">
    <subcellularLocation>
        <location evidence="1">Membrane</location>
        <topology evidence="1">Multi-pass membrane protein</topology>
    </subcellularLocation>
</comment>
<evidence type="ECO:0000256" key="5">
    <source>
        <dbReference type="ARBA" id="ARBA00023136"/>
    </source>
</evidence>
<evidence type="ECO:0000256" key="1">
    <source>
        <dbReference type="ARBA" id="ARBA00004141"/>
    </source>
</evidence>
<evidence type="ECO:0000313" key="8">
    <source>
        <dbReference type="RefSeq" id="XP_010766436.1"/>
    </source>
</evidence>
<sequence length="103" mass="11168">MFSVQGSLEMFAGLGLILGPPVGGWFYESFGYEVPFLLLGGLLFLMVPFNILVLPNIQSEPSKDSLFGLLRKTKISLICFVIFTVSSGLGFLDAALSLFAIQT</sequence>
<organism evidence="7 8">
    <name type="scientific">Notothenia coriiceps</name>
    <name type="common">black rockcod</name>
    <dbReference type="NCBI Taxonomy" id="8208"/>
    <lineage>
        <taxon>Eukaryota</taxon>
        <taxon>Metazoa</taxon>
        <taxon>Chordata</taxon>
        <taxon>Craniata</taxon>
        <taxon>Vertebrata</taxon>
        <taxon>Euteleostomi</taxon>
        <taxon>Actinopterygii</taxon>
        <taxon>Neopterygii</taxon>
        <taxon>Teleostei</taxon>
        <taxon>Neoteleostei</taxon>
        <taxon>Acanthomorphata</taxon>
        <taxon>Eupercaria</taxon>
        <taxon>Perciformes</taxon>
        <taxon>Notothenioidei</taxon>
        <taxon>Nototheniidae</taxon>
        <taxon>Notothenia</taxon>
    </lineage>
</organism>
<dbReference type="InterPro" id="IPR050930">
    <property type="entry name" value="MFS_Vesicular_Transporter"/>
</dbReference>
<evidence type="ECO:0000256" key="2">
    <source>
        <dbReference type="ARBA" id="ARBA00022448"/>
    </source>
</evidence>
<dbReference type="GO" id="GO:0016020">
    <property type="term" value="C:membrane"/>
    <property type="evidence" value="ECO:0007669"/>
    <property type="project" value="UniProtKB-SubCell"/>
</dbReference>
<name>A0A6I9MWZ6_9TELE</name>
<dbReference type="PANTHER" id="PTHR23506">
    <property type="entry name" value="GH10249P"/>
    <property type="match status" value="1"/>
</dbReference>
<dbReference type="Proteomes" id="UP000504611">
    <property type="component" value="Unplaced"/>
</dbReference>